<proteinExistence type="predicted"/>
<dbReference type="Proteomes" id="UP001444661">
    <property type="component" value="Unassembled WGS sequence"/>
</dbReference>
<evidence type="ECO:0000256" key="2">
    <source>
        <dbReference type="SAM" id="MobiDB-lite"/>
    </source>
</evidence>
<dbReference type="InterPro" id="IPR050317">
    <property type="entry name" value="Plant_Fungal_Acyltransferase"/>
</dbReference>
<dbReference type="Gene3D" id="3.30.559.10">
    <property type="entry name" value="Chloramphenicol acetyltransferase-like domain"/>
    <property type="match status" value="2"/>
</dbReference>
<organism evidence="4 5">
    <name type="scientific">Apiospora rasikravindrae</name>
    <dbReference type="NCBI Taxonomy" id="990691"/>
    <lineage>
        <taxon>Eukaryota</taxon>
        <taxon>Fungi</taxon>
        <taxon>Dikarya</taxon>
        <taxon>Ascomycota</taxon>
        <taxon>Pezizomycotina</taxon>
        <taxon>Sordariomycetes</taxon>
        <taxon>Xylariomycetidae</taxon>
        <taxon>Amphisphaeriales</taxon>
        <taxon>Apiosporaceae</taxon>
        <taxon>Apiospora</taxon>
    </lineage>
</organism>
<evidence type="ECO:0000313" key="5">
    <source>
        <dbReference type="Proteomes" id="UP001444661"/>
    </source>
</evidence>
<evidence type="ECO:0000313" key="4">
    <source>
        <dbReference type="EMBL" id="KAK8021972.1"/>
    </source>
</evidence>
<gene>
    <name evidence="4" type="ORF">PG993_012739</name>
</gene>
<dbReference type="Pfam" id="PF22664">
    <property type="entry name" value="TRI-like_N"/>
    <property type="match status" value="1"/>
</dbReference>
<evidence type="ECO:0000256" key="1">
    <source>
        <dbReference type="ARBA" id="ARBA00022679"/>
    </source>
</evidence>
<keyword evidence="5" id="KW-1185">Reference proteome</keyword>
<reference evidence="4 5" key="1">
    <citation type="submission" date="2023-01" db="EMBL/GenBank/DDBJ databases">
        <title>Analysis of 21 Apiospora genomes using comparative genomics revels a genus with tremendous synthesis potential of carbohydrate active enzymes and secondary metabolites.</title>
        <authorList>
            <person name="Sorensen T."/>
        </authorList>
    </citation>
    <scope>NUCLEOTIDE SEQUENCE [LARGE SCALE GENOMIC DNA]</scope>
    <source>
        <strain evidence="4 5">CBS 33761</strain>
    </source>
</reference>
<dbReference type="PANTHER" id="PTHR31642">
    <property type="entry name" value="TRICHOTHECENE 3-O-ACETYLTRANSFERASE"/>
    <property type="match status" value="1"/>
</dbReference>
<evidence type="ECO:0000259" key="3">
    <source>
        <dbReference type="Pfam" id="PF22664"/>
    </source>
</evidence>
<keyword evidence="1" id="KW-0808">Transferase</keyword>
<sequence length="508" mass="57174">MSSPDVYSHTDLLGTEHMGPKGWIRQFYCFELPENYDVYVEHFPPHFPPWAATNSRPQRRGDVPSQEGLLGHEGPLPPAGYKMVPVMDGSAQPGRFEWRRFPEDEVEDFKVKDMREDFMTFADFKAKEYPMAPLAPEKFCPRGLWVDENDLELWFHTTWMQANFVKGGLILCMGIFHASADQTAAYIMTRVFAEEMTKAQGLPVADPVDIAVLLKDREKLHKSQRAHIAQAAVAQQGICEEHPEYIILPFTPDAPPPKLLAPISQSHIFHFSPQALEQLKKDCQPTPEQLQTLKGDKDLPAFVSTNDALNALLWKVIMEVQHPDLDAAIKEDPERPSHMIIALDERRRAGLHKHTLGNLLAWAPVFCDLKSVVRDSSMADLAVLCRRSVAQRTDDPDVVHKLEAMLEGVENLDRLAPQVFLDMPGRNMITSNWRDNSYYGLDFGAAVGGKMKAMRAPSVGVCHGFHIVLPDRPDKPGIEVIVSVENSAIGALLKHPVWTKYAEQPKLL</sequence>
<comment type="caution">
    <text evidence="4">The sequence shown here is derived from an EMBL/GenBank/DDBJ whole genome shotgun (WGS) entry which is preliminary data.</text>
</comment>
<dbReference type="PANTHER" id="PTHR31642:SF310">
    <property type="entry name" value="FATTY ALCOHOL:CAFFEOYL-COA ACYLTRANSFERASE"/>
    <property type="match status" value="1"/>
</dbReference>
<accession>A0ABR1RVM4</accession>
<feature type="region of interest" description="Disordered" evidence="2">
    <location>
        <begin position="51"/>
        <end position="72"/>
    </location>
</feature>
<feature type="domain" description="Trichothecene 3-O-acetyltransferase-like N-terminal" evidence="3">
    <location>
        <begin position="102"/>
        <end position="188"/>
    </location>
</feature>
<dbReference type="InterPro" id="IPR054710">
    <property type="entry name" value="Tri101-like_N"/>
</dbReference>
<dbReference type="InterPro" id="IPR023213">
    <property type="entry name" value="CAT-like_dom_sf"/>
</dbReference>
<protein>
    <recommendedName>
        <fullName evidence="3">Trichothecene 3-O-acetyltransferase-like N-terminal domain-containing protein</fullName>
    </recommendedName>
</protein>
<name>A0ABR1RVM4_9PEZI</name>
<dbReference type="EMBL" id="JAQQWK010000012">
    <property type="protein sequence ID" value="KAK8021972.1"/>
    <property type="molecule type" value="Genomic_DNA"/>
</dbReference>